<reference evidence="4 5" key="1">
    <citation type="journal article" date="2007" name="Proc. Natl. Acad. Sci. U.S.A.">
        <title>The tiny eukaryote Ostreococcus provides genomic insights into the paradox of plankton speciation.</title>
        <authorList>
            <person name="Palenik B."/>
            <person name="Grimwood J."/>
            <person name="Aerts A."/>
            <person name="Rouze P."/>
            <person name="Salamov A."/>
            <person name="Putnam N."/>
            <person name="Dupont C."/>
            <person name="Jorgensen R."/>
            <person name="Derelle E."/>
            <person name="Rombauts S."/>
            <person name="Zhou K."/>
            <person name="Otillar R."/>
            <person name="Merchant S.S."/>
            <person name="Podell S."/>
            <person name="Gaasterland T."/>
            <person name="Napoli C."/>
            <person name="Gendler K."/>
            <person name="Manuell A."/>
            <person name="Tai V."/>
            <person name="Vallon O."/>
            <person name="Piganeau G."/>
            <person name="Jancek S."/>
            <person name="Heijde M."/>
            <person name="Jabbari K."/>
            <person name="Bowler C."/>
            <person name="Lohr M."/>
            <person name="Robbens S."/>
            <person name="Werner G."/>
            <person name="Dubchak I."/>
            <person name="Pazour G.J."/>
            <person name="Ren Q."/>
            <person name="Paulsen I."/>
            <person name="Delwiche C."/>
            <person name="Schmutz J."/>
            <person name="Rokhsar D."/>
            <person name="Van de Peer Y."/>
            <person name="Moreau H."/>
            <person name="Grigoriev I.V."/>
        </authorList>
    </citation>
    <scope>NUCLEOTIDE SEQUENCE [LARGE SCALE GENOMIC DNA]</scope>
    <source>
        <strain evidence="4 5">CCE9901</strain>
    </source>
</reference>
<dbReference type="SMART" id="SM00717">
    <property type="entry name" value="SANT"/>
    <property type="match status" value="2"/>
</dbReference>
<evidence type="ECO:0000259" key="2">
    <source>
        <dbReference type="PROSITE" id="PS50090"/>
    </source>
</evidence>
<evidence type="ECO:0000313" key="4">
    <source>
        <dbReference type="EMBL" id="ABO99688.1"/>
    </source>
</evidence>
<dbReference type="InterPro" id="IPR017930">
    <property type="entry name" value="Myb_dom"/>
</dbReference>
<feature type="compositionally biased region" description="Basic residues" evidence="1">
    <location>
        <begin position="244"/>
        <end position="255"/>
    </location>
</feature>
<dbReference type="Pfam" id="PF00249">
    <property type="entry name" value="Myb_DNA-binding"/>
    <property type="match status" value="2"/>
</dbReference>
<dbReference type="Proteomes" id="UP000001568">
    <property type="component" value="Chromosome 14"/>
</dbReference>
<dbReference type="OMA" id="QWADIKA"/>
<feature type="region of interest" description="Disordered" evidence="1">
    <location>
        <begin position="382"/>
        <end position="403"/>
    </location>
</feature>
<dbReference type="SUPFAM" id="SSF46689">
    <property type="entry name" value="Homeodomain-like"/>
    <property type="match status" value="2"/>
</dbReference>
<dbReference type="GeneID" id="5005542"/>
<feature type="domain" description="HTH myb-type" evidence="3">
    <location>
        <begin position="291"/>
        <end position="354"/>
    </location>
</feature>
<dbReference type="PANTHER" id="PTHR47122:SF8">
    <property type="entry name" value="MYB-LIKE DOMAIN-CONTAINING PROTEIN"/>
    <property type="match status" value="1"/>
</dbReference>
<evidence type="ECO:0000313" key="5">
    <source>
        <dbReference type="Proteomes" id="UP000001568"/>
    </source>
</evidence>
<feature type="domain" description="Myb-like" evidence="2">
    <location>
        <begin position="434"/>
        <end position="489"/>
    </location>
</feature>
<feature type="compositionally biased region" description="Basic and acidic residues" evidence="1">
    <location>
        <begin position="127"/>
        <end position="148"/>
    </location>
</feature>
<dbReference type="Gene3D" id="1.10.246.220">
    <property type="match status" value="2"/>
</dbReference>
<dbReference type="AlphaFoldDB" id="A4S754"/>
<dbReference type="KEGG" id="olu:OSTLU_27356"/>
<dbReference type="OrthoDB" id="608866at2759"/>
<dbReference type="CDD" id="cd11660">
    <property type="entry name" value="SANT_TRF"/>
    <property type="match status" value="2"/>
</dbReference>
<gene>
    <name evidence="4" type="ORF">OSTLU_27356</name>
</gene>
<dbReference type="PROSITE" id="PS51294">
    <property type="entry name" value="HTH_MYB"/>
    <property type="match status" value="2"/>
</dbReference>
<dbReference type="RefSeq" id="XP_001421395.1">
    <property type="nucleotide sequence ID" value="XM_001421358.1"/>
</dbReference>
<dbReference type="InterPro" id="IPR001005">
    <property type="entry name" value="SANT/Myb"/>
</dbReference>
<dbReference type="InterPro" id="IPR009057">
    <property type="entry name" value="Homeodomain-like_sf"/>
</dbReference>
<evidence type="ECO:0000256" key="1">
    <source>
        <dbReference type="SAM" id="MobiDB-lite"/>
    </source>
</evidence>
<organism evidence="4 5">
    <name type="scientific">Ostreococcus lucimarinus (strain CCE9901)</name>
    <dbReference type="NCBI Taxonomy" id="436017"/>
    <lineage>
        <taxon>Eukaryota</taxon>
        <taxon>Viridiplantae</taxon>
        <taxon>Chlorophyta</taxon>
        <taxon>Mamiellophyceae</taxon>
        <taxon>Mamiellales</taxon>
        <taxon>Bathycoccaceae</taxon>
        <taxon>Ostreococcus</taxon>
    </lineage>
</organism>
<dbReference type="EMBL" id="CP000594">
    <property type="protein sequence ID" value="ABO99688.1"/>
    <property type="molecule type" value="Genomic_DNA"/>
</dbReference>
<name>A4S754_OSTLU</name>
<dbReference type="PANTHER" id="PTHR47122">
    <property type="entry name" value="MYB-LIKE DNA-BINDING DOMAIN CONTAINING PROTEIN, EXPRESSED"/>
    <property type="match status" value="1"/>
</dbReference>
<feature type="region of interest" description="Disordered" evidence="1">
    <location>
        <begin position="109"/>
        <end position="152"/>
    </location>
</feature>
<dbReference type="PROSITE" id="PS50090">
    <property type="entry name" value="MYB_LIKE"/>
    <property type="match status" value="2"/>
</dbReference>
<feature type="region of interest" description="Disordered" evidence="1">
    <location>
        <begin position="211"/>
        <end position="278"/>
    </location>
</feature>
<dbReference type="HOGENOM" id="CLU_038313_0_0_1"/>
<protein>
    <submittedName>
        <fullName evidence="4">Uncharacterized protein</fullName>
    </submittedName>
</protein>
<sequence length="534" mass="57019">MTPPAIAVRRHAAEMRRDGDAKAREGGGAATRTAAATAAGGFPFAMPGNAMMMAAFGPNVEGLRRQAAVMKGGMTDGGVTAPMIFAPMPFNPFAMMPMVGMGATPAGATFRGGVEDEKKNSPSASDGSHRTTTHVDGEDVEGGERVEAGQEATCSGRGLAMMIPPPPMLTVPTSLKNARLEALSVPDRTQTPGIQSPFSAANVLCAMMTRGSDDENEHPTAPAPKPRGQGKRRSEYLGPLSVRCPKKRRTMKTSRARSNLTTFDAAPSAAPKPPSAPEAARFDVGAMAAPAKPKTHRPWSLPEVKALVRGVTHYGRGQWADIKALRLDGVSDALVNRSAVDLKDKWRNLLRVAMLPALYKRREVNGVPADILEQVRVLASSKGNEGAQRSSKENRAPRSGTSVATVKAAATDAVTAVKAEPIAASPSSNVKGVRRSKHHSPWTAVEAEALVDGVERCGGCRWTVIKKSDDPALERRTAMDLKDKWRNLLQLASLPAQSRRKQDTPPEFLERVLDLEARYGNARRKGRKSVVKTA</sequence>
<accession>A4S754</accession>
<feature type="domain" description="HTH myb-type" evidence="3">
    <location>
        <begin position="434"/>
        <end position="493"/>
    </location>
</feature>
<keyword evidence="5" id="KW-1185">Reference proteome</keyword>
<proteinExistence type="predicted"/>
<dbReference type="Gramene" id="ABO99688">
    <property type="protein sequence ID" value="ABO99688"/>
    <property type="gene ID" value="OSTLU_27356"/>
</dbReference>
<evidence type="ECO:0000259" key="3">
    <source>
        <dbReference type="PROSITE" id="PS51294"/>
    </source>
</evidence>
<dbReference type="STRING" id="436017.A4S754"/>
<feature type="domain" description="Myb-like" evidence="2">
    <location>
        <begin position="298"/>
        <end position="350"/>
    </location>
</feature>